<feature type="region of interest" description="Disordered" evidence="1">
    <location>
        <begin position="1"/>
        <end position="21"/>
    </location>
</feature>
<evidence type="ECO:0000256" key="1">
    <source>
        <dbReference type="SAM" id="MobiDB-lite"/>
    </source>
</evidence>
<dbReference type="AlphaFoldDB" id="A0A0F8ZV04"/>
<accession>A0A0F8ZV04</accession>
<gene>
    <name evidence="2" type="ORF">LCGC14_2649890</name>
</gene>
<protein>
    <submittedName>
        <fullName evidence="2">Uncharacterized protein</fullName>
    </submittedName>
</protein>
<proteinExistence type="predicted"/>
<name>A0A0F8ZV04_9ZZZZ</name>
<comment type="caution">
    <text evidence="2">The sequence shown here is derived from an EMBL/GenBank/DDBJ whole genome shotgun (WGS) entry which is preliminary data.</text>
</comment>
<dbReference type="EMBL" id="LAZR01045923">
    <property type="protein sequence ID" value="KKK97723.1"/>
    <property type="molecule type" value="Genomic_DNA"/>
</dbReference>
<reference evidence="2" key="1">
    <citation type="journal article" date="2015" name="Nature">
        <title>Complex archaea that bridge the gap between prokaryotes and eukaryotes.</title>
        <authorList>
            <person name="Spang A."/>
            <person name="Saw J.H."/>
            <person name="Jorgensen S.L."/>
            <person name="Zaremba-Niedzwiedzka K."/>
            <person name="Martijn J."/>
            <person name="Lind A.E."/>
            <person name="van Eijk R."/>
            <person name="Schleper C."/>
            <person name="Guy L."/>
            <person name="Ettema T.J."/>
        </authorList>
    </citation>
    <scope>NUCLEOTIDE SEQUENCE</scope>
</reference>
<evidence type="ECO:0000313" key="2">
    <source>
        <dbReference type="EMBL" id="KKK97723.1"/>
    </source>
</evidence>
<sequence length="189" mass="19021">MTIPVSFEQVTTNSPDGAQLGKSSTEKIALWGATPAARPSGAAQAAVSATAVNPAAATAAASSLTSAATDAVSLVAPVITWSSNTPTAGDGAITISDGASVTAAETGLWMQEAYLSFTQANADLDNHKAKIDANVVDVADQKQEIDKLVTDYGLGRAQIVKLVTDVAALIVLTNKLRADLVTLGGIAGA</sequence>
<organism evidence="2">
    <name type="scientific">marine sediment metagenome</name>
    <dbReference type="NCBI Taxonomy" id="412755"/>
    <lineage>
        <taxon>unclassified sequences</taxon>
        <taxon>metagenomes</taxon>
        <taxon>ecological metagenomes</taxon>
    </lineage>
</organism>